<feature type="compositionally biased region" description="Acidic residues" evidence="1">
    <location>
        <begin position="1217"/>
        <end position="1231"/>
    </location>
</feature>
<dbReference type="PROSITE" id="PS50096">
    <property type="entry name" value="IQ"/>
    <property type="match status" value="1"/>
</dbReference>
<feature type="compositionally biased region" description="Polar residues" evidence="1">
    <location>
        <begin position="2314"/>
        <end position="2327"/>
    </location>
</feature>
<proteinExistence type="predicted"/>
<evidence type="ECO:0000256" key="1">
    <source>
        <dbReference type="SAM" id="MobiDB-lite"/>
    </source>
</evidence>
<feature type="compositionally biased region" description="Basic and acidic residues" evidence="1">
    <location>
        <begin position="1616"/>
        <end position="1625"/>
    </location>
</feature>
<feature type="compositionally biased region" description="Basic and acidic residues" evidence="1">
    <location>
        <begin position="2257"/>
        <end position="2266"/>
    </location>
</feature>
<protein>
    <submittedName>
        <fullName evidence="2">Uncharacterized protein</fullName>
    </submittedName>
</protein>
<feature type="region of interest" description="Disordered" evidence="1">
    <location>
        <begin position="2591"/>
        <end position="2613"/>
    </location>
</feature>
<feature type="compositionally biased region" description="Polar residues" evidence="1">
    <location>
        <begin position="453"/>
        <end position="467"/>
    </location>
</feature>
<accession>A0A0G4HH16</accession>
<feature type="compositionally biased region" description="Polar residues" evidence="1">
    <location>
        <begin position="514"/>
        <end position="528"/>
    </location>
</feature>
<feature type="compositionally biased region" description="Basic and acidic residues" evidence="1">
    <location>
        <begin position="1938"/>
        <end position="1962"/>
    </location>
</feature>
<feature type="region of interest" description="Disordered" evidence="1">
    <location>
        <begin position="1213"/>
        <end position="1233"/>
    </location>
</feature>
<feature type="compositionally biased region" description="Low complexity" evidence="1">
    <location>
        <begin position="976"/>
        <end position="987"/>
    </location>
</feature>
<feature type="region of interest" description="Disordered" evidence="1">
    <location>
        <begin position="960"/>
        <end position="991"/>
    </location>
</feature>
<feature type="region of interest" description="Disordered" evidence="1">
    <location>
        <begin position="1537"/>
        <end position="1585"/>
    </location>
</feature>
<feature type="region of interest" description="Disordered" evidence="1">
    <location>
        <begin position="2134"/>
        <end position="2156"/>
    </location>
</feature>
<feature type="compositionally biased region" description="Basic and acidic residues" evidence="1">
    <location>
        <begin position="384"/>
        <end position="415"/>
    </location>
</feature>
<feature type="compositionally biased region" description="Basic and acidic residues" evidence="1">
    <location>
        <begin position="34"/>
        <end position="43"/>
    </location>
</feature>
<feature type="region of interest" description="Disordered" evidence="1">
    <location>
        <begin position="219"/>
        <end position="415"/>
    </location>
</feature>
<dbReference type="EMBL" id="CDMZ01002681">
    <property type="protein sequence ID" value="CEM43413.1"/>
    <property type="molecule type" value="Genomic_DNA"/>
</dbReference>
<reference evidence="2" key="1">
    <citation type="submission" date="2014-11" db="EMBL/GenBank/DDBJ databases">
        <authorList>
            <person name="Otto D Thomas"/>
            <person name="Naeem Raeece"/>
        </authorList>
    </citation>
    <scope>NUCLEOTIDE SEQUENCE</scope>
</reference>
<feature type="compositionally biased region" description="Polar residues" evidence="1">
    <location>
        <begin position="2344"/>
        <end position="2356"/>
    </location>
</feature>
<dbReference type="InterPro" id="IPR000048">
    <property type="entry name" value="IQ_motif_EF-hand-BS"/>
</dbReference>
<organism evidence="2">
    <name type="scientific">Chromera velia CCMP2878</name>
    <dbReference type="NCBI Taxonomy" id="1169474"/>
    <lineage>
        <taxon>Eukaryota</taxon>
        <taxon>Sar</taxon>
        <taxon>Alveolata</taxon>
        <taxon>Colpodellida</taxon>
        <taxon>Chromeraceae</taxon>
        <taxon>Chromera</taxon>
    </lineage>
</organism>
<feature type="region of interest" description="Disordered" evidence="1">
    <location>
        <begin position="1928"/>
        <end position="2075"/>
    </location>
</feature>
<feature type="region of interest" description="Disordered" evidence="1">
    <location>
        <begin position="1"/>
        <end position="86"/>
    </location>
</feature>
<dbReference type="VEuPathDB" id="CryptoDB:Cvel_27518"/>
<feature type="compositionally biased region" description="Acidic residues" evidence="1">
    <location>
        <begin position="2600"/>
        <end position="2613"/>
    </location>
</feature>
<dbReference type="Gene3D" id="1.20.5.190">
    <property type="match status" value="1"/>
</dbReference>
<feature type="compositionally biased region" description="Pro residues" evidence="1">
    <location>
        <begin position="2532"/>
        <end position="2543"/>
    </location>
</feature>
<dbReference type="SMART" id="SM00015">
    <property type="entry name" value="IQ"/>
    <property type="match status" value="4"/>
</dbReference>
<feature type="compositionally biased region" description="Basic and acidic residues" evidence="1">
    <location>
        <begin position="316"/>
        <end position="336"/>
    </location>
</feature>
<feature type="region of interest" description="Disordered" evidence="1">
    <location>
        <begin position="438"/>
        <end position="545"/>
    </location>
</feature>
<feature type="compositionally biased region" description="Low complexity" evidence="1">
    <location>
        <begin position="247"/>
        <end position="256"/>
    </location>
</feature>
<feature type="region of interest" description="Disordered" evidence="1">
    <location>
        <begin position="2509"/>
        <end position="2558"/>
    </location>
</feature>
<feature type="compositionally biased region" description="Low complexity" evidence="1">
    <location>
        <begin position="283"/>
        <end position="299"/>
    </location>
</feature>
<feature type="compositionally biased region" description="Basic and acidic residues" evidence="1">
    <location>
        <begin position="2138"/>
        <end position="2149"/>
    </location>
</feature>
<name>A0A0G4HH16_9ALVE</name>
<feature type="region of interest" description="Disordered" evidence="1">
    <location>
        <begin position="2314"/>
        <end position="2440"/>
    </location>
</feature>
<feature type="region of interest" description="Disordered" evidence="1">
    <location>
        <begin position="1600"/>
        <end position="1625"/>
    </location>
</feature>
<evidence type="ECO:0000313" key="2">
    <source>
        <dbReference type="EMBL" id="CEM43413.1"/>
    </source>
</evidence>
<sequence length="2613" mass="287563">MSFHIGGQVRGFSRTGDMLRHPTPALGSPVDPSGSRREKDRDPLSQSRVSMKGSLSFRVGEEPDRSKSRRSSTASSPNRRKSQVTRSIMENYPILPEFTLDFRDLETKAADSPLKIQKSWRGFRERRRHDSFRGEMTTAILTIQKHVRSWLWKRKQYEALREYLAETDELHLLLSAEEMWTIRSLQTLKKALKKWIRRYRAMRTIRLAATTLEEGQLMMLEGKERSSSRPRSADPSPMPSPSEQRPRSAGASSSQGRRQKGKGLPESLETDLQGFGAKSAGKSESSWNSSRPESSSTPSQGGPAEKTSGELSVGEGRTKKDQKGKGRDKRGGEKQRRQLPRSESSRVLLDPPSRPSPSRPSSPAESASGAVKVIRRGRTQTDISSERAKKNAKVLQEEARKAEAAERKKLEEQEESKRVYFFWKDADKVSIMIAQVYAEIDRRKRKKHEGSRSRGTTAKETGSTKSPPISARSPRPGRRGLLKEKDSPALGLLPPSPRHPMGTAQDYPGGLAASSPNHSTSPLLSPSTGGAGSPTANGGVFTDPQTTGAAEAAAALIARAEWNIRLEEADYFAVRMGDPDQLPKRSGKLGQVAANQQALVVRRSRDRSRSFPFACWRGVFHCFVDSPPLEVKESLSKIRRRICIPSNAHRLAFLLSCPPLEASLSWQSFDAQNTFGSPAIRSRLHGVSKVITALGSKNKVNQYRRTLVFKEPARITVEPKETGLMRTVMQKLKTSTSEQHEREAVGVAGAELVTLPNFEEPFKSYRSCEWLNRKLGYFQCSSEAFAVELLLRLLKEQETERSKEHQRVHARNVSNGRMPIVFVMGAQLREVAAVVSIQSAWRAHRTRTALSVSVGRALLVRRAIICIQTFWKWSCMKRRLRMLTVCRDYMSQLQQSRTLCIESTLLGALKKIYSSRRFGLHVPERHCIFQWSTSMQCVRPLQPGPSLSAVARRNSGWGAEDGISSDELEGDGHDQPGGSSPSSPASPRTQRLSFQSFQGEERVIPLWLLREVRIPPLREKEGSPKGERERERDIERMKQGIGALLTEGTSETLASVYLPTFEGDMRDCVTHPQKPHDGVNIPAVVYLEDTKGAVLVTQAEKEKREPRVYPTGMKVVMHALKFGSVPAARAAALALFFASWDMKTETFVALHPPELLTQPWMPPHLLDLWETHRIGPFSEEHGRTRVKKKFCDGCGQFVPARLFFAPDSRAQEQAAQTDEEWGEEDEEDFEGEKDPTDPLYSFWKLSSVHHKANVQGLLGRVHKGRDKNWMGRRTLKFSLKDPAPSILSVPDRLNRLKGGRRHAALAMKAFNAIAPSGIDQAAQEGGAMTRDDVAVVLNRKCKHLPIQEDEGPATLGGAGKGITVTKKSKKQGVRFAKQVAKANRKLFTRPEKDVNSRVHGHELLGISAPVTTDRAVSSRRMAELHKSEKQLRGVPEKISDETQVPSVGGQLAQMYGPVYDLDGSFVSALRARRRERKPFDVIGGGLSHGRKTAEVVSNKRKAWSEGLVSNVLSSPAVSEWIGQQGGTEGETGITDARQRAHAVATPSSYPPSSPQPDGGESQAGGRLTGSSGGSRPSTVPGGVGARPVALLDLHHRVSIGSEGHSHSMEDSLAPVAEDREASEARASRRVEAELVATGSFGARPYTVTSVPAATGLDASCRTAERSRVASRAGRDSRLTGSNEELVELARRTLGFNATKGVRNAVTPAGMTGAGSRPGTQGGTKRVYFFDTSSSDVFGGRESAAPAGGEGEVPVESSLALNFRPKSGLASLIGQMELEMQKEEVDLMRRKELMELVAALRGSLGFYRHSWERQVIGFFSAWAFHQQQQEMAEAREAAELARLEQEETGRTRLLANRHMRAERMLDQQVRIEAKQKVKRAVNDEISELLQEEHWKAQIDWEARRHRLRTLRASKGGTRKGLITLRGGVGFHVSPQYPQRKNEKRTLSPLKHDVDKTDTVEFRRHSAPASTVSLAPSATPRRQKSKGVTFALESSQHSEASAKPQEAPSDTRSALPSEASVVDVRAVTSEDRTGAMLRRKSVDSAGVGGAAHSSEVLASQRSLPSLEDSALGRPEESHERMQENAEELEDILLRPLEDQQVSVREKFHTQFVCATGTLEKRGRKLENLVASLQRRQRVGRAHDTARQEKRAGAIKAQNRREKIMRRGALEKEAYRNWLDTQRSITEMAERERLKLEKAERLGDREIKKLLRRMEEQLNRNKGALFTPDTIRRREEVVVAFEESLKAFEDVTSGARARFLDQRGNDTARRNPSPDTVPQTGRGTGVSPAPPGEAVAIAASVTPEEMVRTASAFCQTSPESLQHTQESTVPASRGPIVIPTGPAAQPDQATSDPLASPSTEKPEENPAGGLSSPPPGDANEMEEGAEPLEPPEGLSRIVQTGIGGQRPIFPPSAEGGRTKAPASSLHNTMYGAGRFRGSDHADAAEEGMEMDVEAGGEEGGPQRPSIVPPLPLFHLHTETRRLPVVLDPNEPEAGMPAALVCPAALPASQMPNFPAGFTARRSLPQQSTRSDRGPQRPPGEPRPPGVPMSVRARLGGGAHGGGLRYGRSSSFLRNGNSTWQCGGLLVTRTIVHGRGNFEGGEGYTDEGDLESGELET</sequence>
<gene>
    <name evidence="2" type="ORF">Cvel_27518</name>
</gene>
<feature type="region of interest" description="Disordered" evidence="1">
    <location>
        <begin position="2257"/>
        <end position="2289"/>
    </location>
</feature>